<keyword evidence="2" id="KW-1185">Reference proteome</keyword>
<proteinExistence type="predicted"/>
<evidence type="ECO:0000313" key="2">
    <source>
        <dbReference type="Proteomes" id="UP000076532"/>
    </source>
</evidence>
<gene>
    <name evidence="1" type="ORF">FIBSPDRAFT_490132</name>
</gene>
<dbReference type="Proteomes" id="UP000076532">
    <property type="component" value="Unassembled WGS sequence"/>
</dbReference>
<dbReference type="EMBL" id="KV417542">
    <property type="protein sequence ID" value="KZP22018.1"/>
    <property type="molecule type" value="Genomic_DNA"/>
</dbReference>
<protein>
    <submittedName>
        <fullName evidence="1">Uncharacterized protein</fullName>
    </submittedName>
</protein>
<reference evidence="1 2" key="1">
    <citation type="journal article" date="2016" name="Mol. Biol. Evol.">
        <title>Comparative Genomics of Early-Diverging Mushroom-Forming Fungi Provides Insights into the Origins of Lignocellulose Decay Capabilities.</title>
        <authorList>
            <person name="Nagy L.G."/>
            <person name="Riley R."/>
            <person name="Tritt A."/>
            <person name="Adam C."/>
            <person name="Daum C."/>
            <person name="Floudas D."/>
            <person name="Sun H."/>
            <person name="Yadav J.S."/>
            <person name="Pangilinan J."/>
            <person name="Larsson K.H."/>
            <person name="Matsuura K."/>
            <person name="Barry K."/>
            <person name="Labutti K."/>
            <person name="Kuo R."/>
            <person name="Ohm R.A."/>
            <person name="Bhattacharya S.S."/>
            <person name="Shirouzu T."/>
            <person name="Yoshinaga Y."/>
            <person name="Martin F.M."/>
            <person name="Grigoriev I.V."/>
            <person name="Hibbett D.S."/>
        </authorList>
    </citation>
    <scope>NUCLEOTIDE SEQUENCE [LARGE SCALE GENOMIC DNA]</scope>
    <source>
        <strain evidence="1 2">CBS 109695</strain>
    </source>
</reference>
<dbReference type="AlphaFoldDB" id="A0A166KL99"/>
<accession>A0A166KL99</accession>
<evidence type="ECO:0000313" key="1">
    <source>
        <dbReference type="EMBL" id="KZP22018.1"/>
    </source>
</evidence>
<organism evidence="1 2">
    <name type="scientific">Athelia psychrophila</name>
    <dbReference type="NCBI Taxonomy" id="1759441"/>
    <lineage>
        <taxon>Eukaryota</taxon>
        <taxon>Fungi</taxon>
        <taxon>Dikarya</taxon>
        <taxon>Basidiomycota</taxon>
        <taxon>Agaricomycotina</taxon>
        <taxon>Agaricomycetes</taxon>
        <taxon>Agaricomycetidae</taxon>
        <taxon>Atheliales</taxon>
        <taxon>Atheliaceae</taxon>
        <taxon>Athelia</taxon>
    </lineage>
</organism>
<name>A0A166KL99_9AGAM</name>
<sequence length="80" mass="8904">MSNATSPTPHHCSQVLPKSKCSCYGRCGLWLPSSSLPFRRRPESRCIGQRWAVRPRAGSGGSMIPVLYFDLVQQELSALR</sequence>